<dbReference type="GeneID" id="79413198"/>
<evidence type="ECO:0000313" key="6">
    <source>
        <dbReference type="Proteomes" id="UP000532247"/>
    </source>
</evidence>
<evidence type="ECO:0000313" key="4">
    <source>
        <dbReference type="EMBL" id="PNP20451.1"/>
    </source>
</evidence>
<evidence type="ECO:0000313" key="3">
    <source>
        <dbReference type="EMBL" id="NOI08048.1"/>
    </source>
</evidence>
<dbReference type="EMBL" id="LOSN02000002">
    <property type="protein sequence ID" value="PNP20451.1"/>
    <property type="molecule type" value="Genomic_DNA"/>
</dbReference>
<protein>
    <submittedName>
        <fullName evidence="1">Uncharacterized protein</fullName>
    </submittedName>
</protein>
<reference evidence="4 5" key="2">
    <citation type="submission" date="2017-12" db="EMBL/GenBank/DDBJ databases">
        <title>FDA dAtabase for Regulatory Grade micrObial Sequences (FDA-ARGOS): Supporting development and validation of Infectious Disease Dx tests.</title>
        <authorList>
            <person name="Hoffmann M."/>
            <person name="Allard M."/>
            <person name="Evans P."/>
            <person name="Brown E."/>
            <person name="Tallon L.J."/>
            <person name="Sadzewicz L."/>
            <person name="Sengamalay N."/>
            <person name="Ott S."/>
            <person name="Godinez A."/>
            <person name="Nagaraj S."/>
            <person name="Vavikolanu K."/>
            <person name="Aluvathingal J."/>
            <person name="Nadendla S."/>
            <person name="Hobson J."/>
            <person name="Sichtig H."/>
        </authorList>
    </citation>
    <scope>NUCLEOTIDE SEQUENCE [LARGE SCALE GENOMIC DNA]</scope>
    <source>
        <strain evidence="5">ATCC 17749</strain>
        <strain evidence="4">FDAARGOS_97</strain>
    </source>
</reference>
<evidence type="ECO:0000313" key="5">
    <source>
        <dbReference type="Proteomes" id="UP000054316"/>
    </source>
</evidence>
<dbReference type="Proteomes" id="UP000532247">
    <property type="component" value="Unassembled WGS sequence"/>
</dbReference>
<evidence type="ECO:0000313" key="1">
    <source>
        <dbReference type="EMBL" id="ARP20460.1"/>
    </source>
</evidence>
<dbReference type="EMBL" id="CP017903">
    <property type="protein sequence ID" value="ARP20460.1"/>
    <property type="molecule type" value="Genomic_DNA"/>
</dbReference>
<dbReference type="Proteomes" id="UP000054316">
    <property type="component" value="Unassembled WGS sequence"/>
</dbReference>
<sequence length="44" mass="4765">MGNELGGAYIGQMIAKDAMHKALYGKAKKKKASVFARVIKKLAK</sequence>
<evidence type="ECO:0000313" key="2">
    <source>
        <dbReference type="EMBL" id="EGQ9136903.1"/>
    </source>
</evidence>
<proteinExistence type="predicted"/>
<organism evidence="1">
    <name type="scientific">Vibrio alginolyticus</name>
    <dbReference type="NCBI Taxonomy" id="663"/>
    <lineage>
        <taxon>Bacteria</taxon>
        <taxon>Pseudomonadati</taxon>
        <taxon>Pseudomonadota</taxon>
        <taxon>Gammaproteobacteria</taxon>
        <taxon>Vibrionales</taxon>
        <taxon>Vibrionaceae</taxon>
        <taxon>Vibrio</taxon>
    </lineage>
</organism>
<dbReference type="EMBL" id="AAXMUW010000039">
    <property type="protein sequence ID" value="EGQ9136903.1"/>
    <property type="molecule type" value="Genomic_DNA"/>
</dbReference>
<keyword evidence="5" id="KW-1185">Reference proteome</keyword>
<dbReference type="Proteomes" id="UP000714625">
    <property type="component" value="Unassembled WGS sequence"/>
</dbReference>
<accession>A0A1W6THQ8</accession>
<reference evidence="3 6" key="3">
    <citation type="submission" date="2019-09" db="EMBL/GenBank/DDBJ databases">
        <title>Draft genome sequencing and comparative genomics of hatchery-associated Vibrios.</title>
        <authorList>
            <person name="Kehlet-Delgado H."/>
            <person name="Mueller R.S."/>
        </authorList>
    </citation>
    <scope>NUCLEOTIDE SEQUENCE [LARGE SCALE GENOMIC DNA]</scope>
    <source>
        <strain evidence="3 6">081416A</strain>
    </source>
</reference>
<dbReference type="RefSeq" id="WP_017635854.1">
    <property type="nucleotide sequence ID" value="NZ_AP023186.1"/>
</dbReference>
<name>A0A1W6THQ8_VIBAL</name>
<gene>
    <name evidence="4" type="ORF">AL553_022720</name>
    <name evidence="3" type="ORF">F0254_04105</name>
    <name evidence="2" type="ORF">GHY86_17370</name>
    <name evidence="1" type="ORF">K05K4_37330</name>
</gene>
<reference evidence="2" key="4">
    <citation type="submission" date="2019-11" db="EMBL/GenBank/DDBJ databases">
        <authorList>
            <consortium name="PulseNet: The National Subtyping Network for Foodborne Disease Surveillance"/>
            <person name="Tarr C.L."/>
            <person name="Trees E."/>
            <person name="Katz L.S."/>
            <person name="Carleton-Romer H.A."/>
            <person name="Stroika S."/>
            <person name="Kucerova Z."/>
            <person name="Roache K.F."/>
            <person name="Sabol A.L."/>
            <person name="Besser J."/>
            <person name="Gerner-Smidt P."/>
        </authorList>
    </citation>
    <scope>NUCLEOTIDE SEQUENCE</scope>
    <source>
        <strain evidence="2">PNUSAV001129</strain>
    </source>
</reference>
<dbReference type="EMBL" id="VTYF01000002">
    <property type="protein sequence ID" value="NOI08048.1"/>
    <property type="molecule type" value="Genomic_DNA"/>
</dbReference>
<reference evidence="1" key="1">
    <citation type="submission" date="2016-10" db="EMBL/GenBank/DDBJ databases">
        <title>The High Quality Genome of Vibrio alginolyticus K01M1.</title>
        <authorList>
            <person name="Wendling C."/>
            <person name="Chibani C.M."/>
            <person name="Hertel R."/>
            <person name="Sproer C."/>
            <person name="Bunk B."/>
            <person name="Overmann J."/>
            <person name="Roth O."/>
            <person name="Liesegang H."/>
        </authorList>
    </citation>
    <scope>NUCLEOTIDE SEQUENCE</scope>
    <source>
        <strain evidence="1">K05K4</strain>
    </source>
</reference>
<dbReference type="AlphaFoldDB" id="A0A1W6THQ8"/>